<keyword evidence="3 6" id="KW-0812">Transmembrane</keyword>
<evidence type="ECO:0000256" key="1">
    <source>
        <dbReference type="ARBA" id="ARBA00004141"/>
    </source>
</evidence>
<feature type="transmembrane region" description="Helical" evidence="6">
    <location>
        <begin position="122"/>
        <end position="139"/>
    </location>
</feature>
<dbReference type="eggNOG" id="COG2271">
    <property type="taxonomic scope" value="Bacteria"/>
</dbReference>
<evidence type="ECO:0000256" key="6">
    <source>
        <dbReference type="SAM" id="Phobius"/>
    </source>
</evidence>
<dbReference type="CDD" id="cd17328">
    <property type="entry name" value="MFS_spinster_like"/>
    <property type="match status" value="1"/>
</dbReference>
<evidence type="ECO:0000313" key="9">
    <source>
        <dbReference type="Proteomes" id="UP000017837"/>
    </source>
</evidence>
<dbReference type="EMBL" id="AWGB01000023">
    <property type="protein sequence ID" value="ESQ90493.1"/>
    <property type="molecule type" value="Genomic_DNA"/>
</dbReference>
<feature type="transmembrane region" description="Helical" evidence="6">
    <location>
        <begin position="330"/>
        <end position="351"/>
    </location>
</feature>
<feature type="transmembrane region" description="Helical" evidence="6">
    <location>
        <begin position="151"/>
        <end position="173"/>
    </location>
</feature>
<feature type="transmembrane region" description="Helical" evidence="6">
    <location>
        <begin position="93"/>
        <end position="116"/>
    </location>
</feature>
<feature type="transmembrane region" description="Helical" evidence="6">
    <location>
        <begin position="21"/>
        <end position="39"/>
    </location>
</feature>
<dbReference type="GO" id="GO:0016020">
    <property type="term" value="C:membrane"/>
    <property type="evidence" value="ECO:0007669"/>
    <property type="project" value="UniProtKB-SubCell"/>
</dbReference>
<sequence>MADAETTRTSPPQPVKDQVSWRAWIVLLLLVCVYSFSWVDRSLLIILIDPLSKDLHVSNTEIGLLTGFGSSLLYSLAGFPIARLADKGSRRMIITAAVSAWSLLTALSGFAGNFIVLALTRFGIAISSAGCSPAAYSLISDYFPQKRRGTAIAIYSLGISIGMWAGLTFGGILEDRFGWRSAFMMLGFPGVLIALLFFLVVKEPKRGQHDTHIEGGDRQYSLEEAAFHIGKHPCFIAIALGLSLLAASNSAFENWIPTYMIRVNHMSSSQVGSISGLFQGVTGFFGTLMCGFLADKLGSRDPRWYLWLPILGFLVMGTGIVMFFRVTGHAMYVCYFLIELSASAFYAPLFTAGQSLLPPRLRALGMATVLFLLNVIGMGAGPFVTGWMSDVLTGHGFVEGLAPAISFMQITGLVGIIFLGYASLHIRACAQNR</sequence>
<dbReference type="InterPro" id="IPR020846">
    <property type="entry name" value="MFS_dom"/>
</dbReference>
<feature type="transmembrane region" description="Helical" evidence="6">
    <location>
        <begin position="305"/>
        <end position="324"/>
    </location>
</feature>
<dbReference type="Gene3D" id="1.20.1250.20">
    <property type="entry name" value="MFS general substrate transporter like domains"/>
    <property type="match status" value="2"/>
</dbReference>
<evidence type="ECO:0000256" key="2">
    <source>
        <dbReference type="ARBA" id="ARBA00022448"/>
    </source>
</evidence>
<gene>
    <name evidence="8" type="ORF">ABENE_12285</name>
</gene>
<dbReference type="RefSeq" id="WP_018082771.1">
    <property type="nucleotide sequence ID" value="NZ_AQWM01000018.1"/>
</dbReference>
<dbReference type="OrthoDB" id="7497327at2"/>
<proteinExistence type="predicted"/>
<keyword evidence="4 6" id="KW-1133">Transmembrane helix</keyword>
<evidence type="ECO:0000256" key="3">
    <source>
        <dbReference type="ARBA" id="ARBA00022692"/>
    </source>
</evidence>
<dbReference type="AlphaFoldDB" id="V4RGL5"/>
<reference evidence="8 9" key="1">
    <citation type="journal article" date="2014" name="Nature">
        <title>Sequential evolution of bacterial morphology by co-option of a developmental regulator.</title>
        <authorList>
            <person name="Jiang C."/>
            <person name="Brown P.J."/>
            <person name="Ducret A."/>
            <person name="Brun Y.V."/>
        </authorList>
    </citation>
    <scope>NUCLEOTIDE SEQUENCE [LARGE SCALE GENOMIC DNA]</scope>
    <source>
        <strain evidence="8 9">DSM 16100</strain>
    </source>
</reference>
<evidence type="ECO:0000259" key="7">
    <source>
        <dbReference type="PROSITE" id="PS50850"/>
    </source>
</evidence>
<dbReference type="InterPro" id="IPR036259">
    <property type="entry name" value="MFS_trans_sf"/>
</dbReference>
<dbReference type="Pfam" id="PF07690">
    <property type="entry name" value="MFS_1"/>
    <property type="match status" value="1"/>
</dbReference>
<keyword evidence="2" id="KW-0813">Transport</keyword>
<name>V4RGL5_9CAUL</name>
<dbReference type="InterPro" id="IPR044770">
    <property type="entry name" value="MFS_spinster-like"/>
</dbReference>
<dbReference type="InterPro" id="IPR011701">
    <property type="entry name" value="MFS"/>
</dbReference>
<dbReference type="PANTHER" id="PTHR23505">
    <property type="entry name" value="SPINSTER"/>
    <property type="match status" value="1"/>
</dbReference>
<dbReference type="PATRIC" id="fig|1121022.4.peg.2491"/>
<feature type="transmembrane region" description="Helical" evidence="6">
    <location>
        <begin position="62"/>
        <end position="81"/>
    </location>
</feature>
<dbReference type="PROSITE" id="PS50850">
    <property type="entry name" value="MFS"/>
    <property type="match status" value="1"/>
</dbReference>
<organism evidence="8 9">
    <name type="scientific">Asticcacaulis benevestitus DSM 16100 = ATCC BAA-896</name>
    <dbReference type="NCBI Taxonomy" id="1121022"/>
    <lineage>
        <taxon>Bacteria</taxon>
        <taxon>Pseudomonadati</taxon>
        <taxon>Pseudomonadota</taxon>
        <taxon>Alphaproteobacteria</taxon>
        <taxon>Caulobacterales</taxon>
        <taxon>Caulobacteraceae</taxon>
        <taxon>Asticcacaulis</taxon>
    </lineage>
</organism>
<feature type="transmembrane region" description="Helical" evidence="6">
    <location>
        <begin position="404"/>
        <end position="424"/>
    </location>
</feature>
<keyword evidence="5 6" id="KW-0472">Membrane</keyword>
<feature type="domain" description="Major facilitator superfamily (MFS) profile" evidence="7">
    <location>
        <begin position="26"/>
        <end position="427"/>
    </location>
</feature>
<feature type="transmembrane region" description="Helical" evidence="6">
    <location>
        <begin position="272"/>
        <end position="293"/>
    </location>
</feature>
<keyword evidence="9" id="KW-1185">Reference proteome</keyword>
<dbReference type="STRING" id="1121022.GCA_000376105_03102"/>
<dbReference type="SUPFAM" id="SSF103473">
    <property type="entry name" value="MFS general substrate transporter"/>
    <property type="match status" value="1"/>
</dbReference>
<evidence type="ECO:0000256" key="4">
    <source>
        <dbReference type="ARBA" id="ARBA00022989"/>
    </source>
</evidence>
<dbReference type="Proteomes" id="UP000017837">
    <property type="component" value="Unassembled WGS sequence"/>
</dbReference>
<dbReference type="GO" id="GO:0022857">
    <property type="term" value="F:transmembrane transporter activity"/>
    <property type="evidence" value="ECO:0007669"/>
    <property type="project" value="InterPro"/>
</dbReference>
<protein>
    <recommendedName>
        <fullName evidence="7">Major facilitator superfamily (MFS) profile domain-containing protein</fullName>
    </recommendedName>
</protein>
<dbReference type="PANTHER" id="PTHR23505:SF79">
    <property type="entry name" value="PROTEIN SPINSTER"/>
    <property type="match status" value="1"/>
</dbReference>
<feature type="transmembrane region" description="Helical" evidence="6">
    <location>
        <begin position="179"/>
        <end position="201"/>
    </location>
</feature>
<comment type="caution">
    <text evidence="8">The sequence shown here is derived from an EMBL/GenBank/DDBJ whole genome shotgun (WGS) entry which is preliminary data.</text>
</comment>
<accession>V4RGL5</accession>
<evidence type="ECO:0000256" key="5">
    <source>
        <dbReference type="ARBA" id="ARBA00023136"/>
    </source>
</evidence>
<evidence type="ECO:0000313" key="8">
    <source>
        <dbReference type="EMBL" id="ESQ90493.1"/>
    </source>
</evidence>
<feature type="transmembrane region" description="Helical" evidence="6">
    <location>
        <begin position="363"/>
        <end position="384"/>
    </location>
</feature>
<comment type="subcellular location">
    <subcellularLocation>
        <location evidence="1">Membrane</location>
        <topology evidence="1">Multi-pass membrane protein</topology>
    </subcellularLocation>
</comment>
<feature type="transmembrane region" description="Helical" evidence="6">
    <location>
        <begin position="234"/>
        <end position="252"/>
    </location>
</feature>